<dbReference type="GO" id="GO:0046872">
    <property type="term" value="F:metal ion binding"/>
    <property type="evidence" value="ECO:0007669"/>
    <property type="project" value="UniProtKB-KW"/>
</dbReference>
<evidence type="ECO:0000256" key="1">
    <source>
        <dbReference type="ARBA" id="ARBA00001946"/>
    </source>
</evidence>
<gene>
    <name evidence="5" type="ORF">D0T90_03250</name>
</gene>
<dbReference type="InterPro" id="IPR051400">
    <property type="entry name" value="HAD-like_hydrolase"/>
</dbReference>
<accession>A0A5P3MWA9</accession>
<dbReference type="Gene3D" id="1.10.150.520">
    <property type="match status" value="1"/>
</dbReference>
<evidence type="ECO:0000256" key="2">
    <source>
        <dbReference type="ARBA" id="ARBA00022723"/>
    </source>
</evidence>
<protein>
    <submittedName>
        <fullName evidence="5">HAD family hydrolase</fullName>
    </submittedName>
</protein>
<keyword evidence="3 5" id="KW-0378">Hydrolase</keyword>
<dbReference type="EMBL" id="CP031699">
    <property type="protein sequence ID" value="QEY24949.1"/>
    <property type="molecule type" value="Genomic_DNA"/>
</dbReference>
<evidence type="ECO:0000313" key="5">
    <source>
        <dbReference type="EMBL" id="QEY24949.1"/>
    </source>
</evidence>
<dbReference type="OrthoDB" id="148966at2"/>
<dbReference type="Gene3D" id="3.40.50.1000">
    <property type="entry name" value="HAD superfamily/HAD-like"/>
    <property type="match status" value="1"/>
</dbReference>
<comment type="cofactor">
    <cofactor evidence="1">
        <name>Mg(2+)</name>
        <dbReference type="ChEBI" id="CHEBI:18420"/>
    </cofactor>
</comment>
<dbReference type="KEGG" id="naq:D0T90_03250"/>
<evidence type="ECO:0000313" key="6">
    <source>
        <dbReference type="Proteomes" id="UP000325536"/>
    </source>
</evidence>
<dbReference type="NCBIfam" id="TIGR01549">
    <property type="entry name" value="HAD-SF-IA-v1"/>
    <property type="match status" value="1"/>
</dbReference>
<name>A0A5P3MWA9_NEIAN</name>
<dbReference type="GO" id="GO:0044281">
    <property type="term" value="P:small molecule metabolic process"/>
    <property type="evidence" value="ECO:0007669"/>
    <property type="project" value="UniProtKB-ARBA"/>
</dbReference>
<keyword evidence="2" id="KW-0479">Metal-binding</keyword>
<organism evidence="5 6">
    <name type="scientific">Neisseria animalis</name>
    <dbReference type="NCBI Taxonomy" id="492"/>
    <lineage>
        <taxon>Bacteria</taxon>
        <taxon>Pseudomonadati</taxon>
        <taxon>Pseudomonadota</taxon>
        <taxon>Betaproteobacteria</taxon>
        <taxon>Neisseriales</taxon>
        <taxon>Neisseriaceae</taxon>
        <taxon>Neisseria</taxon>
    </lineage>
</organism>
<proteinExistence type="predicted"/>
<dbReference type="InterPro" id="IPR023214">
    <property type="entry name" value="HAD_sf"/>
</dbReference>
<evidence type="ECO:0000256" key="3">
    <source>
        <dbReference type="ARBA" id="ARBA00022801"/>
    </source>
</evidence>
<dbReference type="InterPro" id="IPR036412">
    <property type="entry name" value="HAD-like_sf"/>
</dbReference>
<dbReference type="GO" id="GO:0016791">
    <property type="term" value="F:phosphatase activity"/>
    <property type="evidence" value="ECO:0007669"/>
    <property type="project" value="TreeGrafter"/>
</dbReference>
<dbReference type="PANTHER" id="PTHR46470:SF2">
    <property type="entry name" value="GLYCERALDEHYDE 3-PHOSPHATE PHOSPHATASE"/>
    <property type="match status" value="1"/>
</dbReference>
<keyword evidence="6" id="KW-1185">Reference proteome</keyword>
<dbReference type="InterPro" id="IPR006439">
    <property type="entry name" value="HAD-SF_hydro_IA"/>
</dbReference>
<dbReference type="Proteomes" id="UP000325536">
    <property type="component" value="Chromosome"/>
</dbReference>
<dbReference type="SUPFAM" id="SSF56784">
    <property type="entry name" value="HAD-like"/>
    <property type="match status" value="1"/>
</dbReference>
<dbReference type="PANTHER" id="PTHR46470">
    <property type="entry name" value="N-ACYLNEURAMINATE-9-PHOSPHATASE"/>
    <property type="match status" value="1"/>
</dbReference>
<keyword evidence="4" id="KW-0460">Magnesium</keyword>
<dbReference type="AlphaFoldDB" id="A0A5P3MWA9"/>
<sequence length="226" mass="26090">MIKPSESVVVFDLDDTLYAEYDYKLSGIRAVCTLIAETHPQFDAESLAASIRADRNNWLDELCRLCRLNHHEQQSLLWAYRLHRPNIRPYLPADEFVRLTAPFAARALISDGRSISQRLKLAALGLSAVFEHILISEAEGSEKPQPERFDFIRRHYPHCRWIYIGDNIKKDFVTPNRQGWLTIGIRPQPHHIHLCHPSDAPPDHLPQLWINSLSELPDLLNRETSC</sequence>
<reference evidence="5 6" key="1">
    <citation type="submission" date="2018-08" db="EMBL/GenBank/DDBJ databases">
        <title>Neisseria animalis ATCC 49930 complete genome.</title>
        <authorList>
            <person name="Veseli I.A."/>
            <person name="Mascarenhas dos Santos A.C."/>
            <person name="Buttler R."/>
            <person name="Pombert J.-F."/>
        </authorList>
    </citation>
    <scope>NUCLEOTIDE SEQUENCE [LARGE SCALE GENOMIC DNA]</scope>
    <source>
        <strain evidence="5 6">ATCC 49930</strain>
    </source>
</reference>
<evidence type="ECO:0000256" key="4">
    <source>
        <dbReference type="ARBA" id="ARBA00022842"/>
    </source>
</evidence>
<dbReference type="Pfam" id="PF00702">
    <property type="entry name" value="Hydrolase"/>
    <property type="match status" value="1"/>
</dbReference>